<keyword evidence="2" id="KW-1185">Reference proteome</keyword>
<comment type="caution">
    <text evidence="1">The sequence shown here is derived from an EMBL/GenBank/DDBJ whole genome shotgun (WGS) entry which is preliminary data.</text>
</comment>
<accession>A0ABT6M7R4</accession>
<evidence type="ECO:0000313" key="2">
    <source>
        <dbReference type="Proteomes" id="UP001160334"/>
    </source>
</evidence>
<reference evidence="1 2" key="1">
    <citation type="submission" date="2023-04" db="EMBL/GenBank/DDBJ databases">
        <title>Forest soil microbial communities from Buena Vista Peninsula, Colon Province, Panama.</title>
        <authorList>
            <person name="Bouskill N."/>
        </authorList>
    </citation>
    <scope>NUCLEOTIDE SEQUENCE [LARGE SCALE GENOMIC DNA]</scope>
    <source>
        <strain evidence="1 2">CFH S0262</strain>
    </source>
</reference>
<protein>
    <submittedName>
        <fullName evidence="1">Uncharacterized protein</fullName>
    </submittedName>
</protein>
<organism evidence="1 2">
    <name type="scientific">Prescottella agglutinans</name>
    <dbReference type="NCBI Taxonomy" id="1644129"/>
    <lineage>
        <taxon>Bacteria</taxon>
        <taxon>Bacillati</taxon>
        <taxon>Actinomycetota</taxon>
        <taxon>Actinomycetes</taxon>
        <taxon>Mycobacteriales</taxon>
        <taxon>Nocardiaceae</taxon>
        <taxon>Prescottella</taxon>
    </lineage>
</organism>
<sequence length="37" mass="4721">MDWPWFIWLMYPPFFNDEQRQWALENVPCWLGNSWNC</sequence>
<evidence type="ECO:0000313" key="1">
    <source>
        <dbReference type="EMBL" id="MDH6279816.1"/>
    </source>
</evidence>
<dbReference type="EMBL" id="JARXVC010000002">
    <property type="protein sequence ID" value="MDH6279816.1"/>
    <property type="molecule type" value="Genomic_DNA"/>
</dbReference>
<gene>
    <name evidence="1" type="ORF">M2280_001025</name>
</gene>
<name>A0ABT6M7R4_9NOCA</name>
<dbReference type="Proteomes" id="UP001160334">
    <property type="component" value="Unassembled WGS sequence"/>
</dbReference>
<proteinExistence type="predicted"/>